<sequence length="276" mass="28360">MRTTVEVERAGDRVRCVLRAGHLAPRVLTQDDRGVTVALVATGALLLGGDHVHVDVRVGDGVALELVETSGTVAYHGRGRAASWAADVHVGRGASLVWDALPFVVSDGADVTRTTSVHVHDEGAALLRETLVLGRDGQRGGLLRSATRAVVGGRDLLVEELDLTGPHIAPGVLGDARVVDSVLLAGRRSVAADGGGARDDETRGLVVLDLHGPGALARAVGTAAHVADVGPLVTRWRSALPTPDAAPPLDPETSTDAPGTPAGTDDRSTTCMSPTT</sequence>
<name>A0A4Y3KG62_CELUD</name>
<dbReference type="AlphaFoldDB" id="A0A4Y3KG62"/>
<evidence type="ECO:0000256" key="1">
    <source>
        <dbReference type="ARBA" id="ARBA00023186"/>
    </source>
</evidence>
<evidence type="ECO:0008006" key="5">
    <source>
        <dbReference type="Google" id="ProtNLM"/>
    </source>
</evidence>
<comment type="caution">
    <text evidence="3">The sequence shown here is derived from an EMBL/GenBank/DDBJ whole genome shotgun (WGS) entry which is preliminary data.</text>
</comment>
<keyword evidence="1" id="KW-0143">Chaperone</keyword>
<proteinExistence type="predicted"/>
<evidence type="ECO:0000256" key="2">
    <source>
        <dbReference type="SAM" id="MobiDB-lite"/>
    </source>
</evidence>
<evidence type="ECO:0000313" key="3">
    <source>
        <dbReference type="EMBL" id="GEA82666.1"/>
    </source>
</evidence>
<dbReference type="Pfam" id="PF01774">
    <property type="entry name" value="UreD"/>
    <property type="match status" value="1"/>
</dbReference>
<dbReference type="RefSeq" id="WP_141322463.1">
    <property type="nucleotide sequence ID" value="NZ_BJLP01000078.1"/>
</dbReference>
<gene>
    <name evidence="3" type="ORF">CUD01_31100</name>
</gene>
<dbReference type="InterPro" id="IPR002669">
    <property type="entry name" value="UreD"/>
</dbReference>
<keyword evidence="4" id="KW-1185">Reference proteome</keyword>
<feature type="region of interest" description="Disordered" evidence="2">
    <location>
        <begin position="238"/>
        <end position="276"/>
    </location>
</feature>
<accession>A0A4Y3KG62</accession>
<reference evidence="3 4" key="1">
    <citation type="submission" date="2019-06" db="EMBL/GenBank/DDBJ databases">
        <title>Whole genome shotgun sequence of Cellulomonas uda NBRC 3747.</title>
        <authorList>
            <person name="Hosoyama A."/>
            <person name="Uohara A."/>
            <person name="Ohji S."/>
            <person name="Ichikawa N."/>
        </authorList>
    </citation>
    <scope>NUCLEOTIDE SEQUENCE [LARGE SCALE GENOMIC DNA]</scope>
    <source>
        <strain evidence="3 4">NBRC 3747</strain>
    </source>
</reference>
<dbReference type="Proteomes" id="UP000315842">
    <property type="component" value="Unassembled WGS sequence"/>
</dbReference>
<organism evidence="3 4">
    <name type="scientific">Cellulomonas uda</name>
    <dbReference type="NCBI Taxonomy" id="1714"/>
    <lineage>
        <taxon>Bacteria</taxon>
        <taxon>Bacillati</taxon>
        <taxon>Actinomycetota</taxon>
        <taxon>Actinomycetes</taxon>
        <taxon>Micrococcales</taxon>
        <taxon>Cellulomonadaceae</taxon>
        <taxon>Cellulomonas</taxon>
    </lineage>
</organism>
<protein>
    <recommendedName>
        <fullName evidence="5">Urease accessory protein UreD</fullName>
    </recommendedName>
</protein>
<evidence type="ECO:0000313" key="4">
    <source>
        <dbReference type="Proteomes" id="UP000315842"/>
    </source>
</evidence>
<dbReference type="EMBL" id="BJLP01000078">
    <property type="protein sequence ID" value="GEA82666.1"/>
    <property type="molecule type" value="Genomic_DNA"/>
</dbReference>
<dbReference type="GO" id="GO:0016151">
    <property type="term" value="F:nickel cation binding"/>
    <property type="evidence" value="ECO:0007669"/>
    <property type="project" value="InterPro"/>
</dbReference>